<dbReference type="EMBL" id="MCFL01000037">
    <property type="protein sequence ID" value="ORZ33216.1"/>
    <property type="molecule type" value="Genomic_DNA"/>
</dbReference>
<reference evidence="3 4" key="1">
    <citation type="submission" date="2016-07" db="EMBL/GenBank/DDBJ databases">
        <title>Pervasive Adenine N6-methylation of Active Genes in Fungi.</title>
        <authorList>
            <consortium name="DOE Joint Genome Institute"/>
            <person name="Mondo S.J."/>
            <person name="Dannebaum R.O."/>
            <person name="Kuo R.C."/>
            <person name="Labutti K."/>
            <person name="Haridas S."/>
            <person name="Kuo A."/>
            <person name="Salamov A."/>
            <person name="Ahrendt S.R."/>
            <person name="Lipzen A."/>
            <person name="Sullivan W."/>
            <person name="Andreopoulos W.B."/>
            <person name="Clum A."/>
            <person name="Lindquist E."/>
            <person name="Daum C."/>
            <person name="Ramamoorthy G.K."/>
            <person name="Gryganskyi A."/>
            <person name="Culley D."/>
            <person name="Magnuson J.K."/>
            <person name="James T.Y."/>
            <person name="O'Malley M.A."/>
            <person name="Stajich J.E."/>
            <person name="Spatafora J.W."/>
            <person name="Visel A."/>
            <person name="Grigoriev I.V."/>
        </authorList>
    </citation>
    <scope>NUCLEOTIDE SEQUENCE [LARGE SCALE GENOMIC DNA]</scope>
    <source>
        <strain evidence="3 4">PL171</strain>
    </source>
</reference>
<dbReference type="InterPro" id="IPR005176">
    <property type="entry name" value="PONY_dom"/>
</dbReference>
<dbReference type="InterPro" id="IPR014764">
    <property type="entry name" value="DCN-prot"/>
</dbReference>
<evidence type="ECO:0000259" key="2">
    <source>
        <dbReference type="PROSITE" id="PS51229"/>
    </source>
</evidence>
<comment type="caution">
    <text evidence="3">The sequence shown here is derived from an EMBL/GenBank/DDBJ whole genome shotgun (WGS) entry which is preliminary data.</text>
</comment>
<dbReference type="Gene3D" id="1.10.8.10">
    <property type="entry name" value="DNA helicase RuvA subunit, C-terminal domain"/>
    <property type="match status" value="1"/>
</dbReference>
<evidence type="ECO:0000313" key="4">
    <source>
        <dbReference type="Proteomes" id="UP000193411"/>
    </source>
</evidence>
<dbReference type="GO" id="GO:0031624">
    <property type="term" value="F:ubiquitin conjugating enzyme binding"/>
    <property type="evidence" value="ECO:0007669"/>
    <property type="project" value="TreeGrafter"/>
</dbReference>
<name>A0A1Y2HF75_9FUNG</name>
<evidence type="ECO:0000256" key="1">
    <source>
        <dbReference type="RuleBase" id="RU410713"/>
    </source>
</evidence>
<dbReference type="GO" id="GO:0097602">
    <property type="term" value="F:cullin family protein binding"/>
    <property type="evidence" value="ECO:0007669"/>
    <property type="project" value="TreeGrafter"/>
</dbReference>
<dbReference type="GO" id="GO:0000151">
    <property type="term" value="C:ubiquitin ligase complex"/>
    <property type="evidence" value="ECO:0007669"/>
    <property type="project" value="TreeGrafter"/>
</dbReference>
<organism evidence="3 4">
    <name type="scientific">Catenaria anguillulae PL171</name>
    <dbReference type="NCBI Taxonomy" id="765915"/>
    <lineage>
        <taxon>Eukaryota</taxon>
        <taxon>Fungi</taxon>
        <taxon>Fungi incertae sedis</taxon>
        <taxon>Blastocladiomycota</taxon>
        <taxon>Blastocladiomycetes</taxon>
        <taxon>Blastocladiales</taxon>
        <taxon>Catenariaceae</taxon>
        <taxon>Catenaria</taxon>
    </lineage>
</organism>
<dbReference type="InterPro" id="IPR042460">
    <property type="entry name" value="DCN1-like_PONY"/>
</dbReference>
<dbReference type="GO" id="GO:0045116">
    <property type="term" value="P:protein neddylation"/>
    <property type="evidence" value="ECO:0007669"/>
    <property type="project" value="TreeGrafter"/>
</dbReference>
<dbReference type="OrthoDB" id="286637at2759"/>
<dbReference type="PANTHER" id="PTHR12281:SF31">
    <property type="entry name" value="DCN1-LIKE PROTEIN 3"/>
    <property type="match status" value="1"/>
</dbReference>
<dbReference type="Gene3D" id="1.10.238.10">
    <property type="entry name" value="EF-hand"/>
    <property type="match status" value="1"/>
</dbReference>
<feature type="domain" description="DCUN1" evidence="2">
    <location>
        <begin position="71"/>
        <end position="261"/>
    </location>
</feature>
<proteinExistence type="predicted"/>
<sequence>MFRFGSSASNANQQSSSTASIPASLVTQLTQVTGLNDAAARQLLAKHKCNLQLAADDYFSNGYAQSSARQVDLHALTALFDKYKRLSPDHADEDIISVEGTEQLCQDLGVDPSDVVMLAVAYSLGCPSMCNFPRNGWVQGWSKLGCDSLDKMRAAIPKLRAELSDPGFFKSVYEFTYTFSREEGQKSLNVETAVALWELLLTGRWKYIDDWLAFITANCKRSIPKDTWNVLLEFTQLTSLDDFDPLASWPSLIDDFVEYYKHKQ</sequence>
<dbReference type="AlphaFoldDB" id="A0A1Y2HF75"/>
<dbReference type="PROSITE" id="PS51229">
    <property type="entry name" value="DCUN1"/>
    <property type="match status" value="1"/>
</dbReference>
<dbReference type="Proteomes" id="UP000193411">
    <property type="component" value="Unassembled WGS sequence"/>
</dbReference>
<gene>
    <name evidence="3" type="ORF">BCR44DRAFT_44241</name>
</gene>
<accession>A0A1Y2HF75</accession>
<comment type="function">
    <text evidence="1">Neddylation of cullins play an essential role in the regulation of SCF-type complexes activity.</text>
</comment>
<dbReference type="Pfam" id="PF14555">
    <property type="entry name" value="UBA_4"/>
    <property type="match status" value="1"/>
</dbReference>
<dbReference type="FunFam" id="1.10.238.200:FF:000003">
    <property type="entry name" value="DCN1-like protein 3"/>
    <property type="match status" value="1"/>
</dbReference>
<dbReference type="GO" id="GO:0032182">
    <property type="term" value="F:ubiquitin-like protein binding"/>
    <property type="evidence" value="ECO:0007669"/>
    <property type="project" value="TreeGrafter"/>
</dbReference>
<dbReference type="STRING" id="765915.A0A1Y2HF75"/>
<evidence type="ECO:0000313" key="3">
    <source>
        <dbReference type="EMBL" id="ORZ33216.1"/>
    </source>
</evidence>
<dbReference type="GO" id="GO:0005886">
    <property type="term" value="C:plasma membrane"/>
    <property type="evidence" value="ECO:0007669"/>
    <property type="project" value="UniProtKB-ARBA"/>
</dbReference>
<dbReference type="Gene3D" id="1.10.238.200">
    <property type="entry name" value="Cullin, PONY binding domain"/>
    <property type="match status" value="1"/>
</dbReference>
<dbReference type="PANTHER" id="PTHR12281">
    <property type="entry name" value="RP42 RELATED"/>
    <property type="match status" value="1"/>
</dbReference>
<dbReference type="Pfam" id="PF03556">
    <property type="entry name" value="Cullin_binding"/>
    <property type="match status" value="1"/>
</dbReference>
<keyword evidence="4" id="KW-1185">Reference proteome</keyword>
<protein>
    <recommendedName>
        <fullName evidence="1">Defective in cullin neddylation protein</fullName>
    </recommendedName>
</protein>